<keyword evidence="2" id="KW-1133">Transmembrane helix</keyword>
<protein>
    <recommendedName>
        <fullName evidence="4">MBG domain-containing protein</fullName>
    </recommendedName>
</protein>
<dbReference type="Pfam" id="PF18676">
    <property type="entry name" value="MBG_2"/>
    <property type="match status" value="1"/>
</dbReference>
<feature type="chain" id="PRO_5038349929" description="MBG domain-containing protein" evidence="3">
    <location>
        <begin position="23"/>
        <end position="1222"/>
    </location>
</feature>
<keyword evidence="3" id="KW-0732">Signal</keyword>
<dbReference type="EMBL" id="DVOT01000124">
    <property type="protein sequence ID" value="HIV27607.1"/>
    <property type="molecule type" value="Genomic_DNA"/>
</dbReference>
<comment type="caution">
    <text evidence="5">The sequence shown here is derived from an EMBL/GenBank/DDBJ whole genome shotgun (WGS) entry which is preliminary data.</text>
</comment>
<dbReference type="InterPro" id="IPR041286">
    <property type="entry name" value="MBG_2"/>
</dbReference>
<feature type="signal peptide" evidence="3">
    <location>
        <begin position="1"/>
        <end position="22"/>
    </location>
</feature>
<proteinExistence type="predicted"/>
<sequence>MKRLAVLAACLAALVFGLLALAEGETVIKGGSGLSAPSASFAPSAGQTIPVHLVGAQANEQEATEEFPFSLYASGDAATSVALDFSAFADGDVLIQYSSQGDPNASGWKVADLSDGGKAVCLPAGIRCIIITEGKETDGRLLWRGLFEPQGQTNAPGALAFVLEGETAVNIAISSVTGDALLVQCTGIASPEEYTVRIAFRQGEREVLSAEIGLESAFSFADAYSVRYARQNQPFPEEEWDTLEVALCYHGIVADSDVRIVSFATSTPMATPTPTLAPTPVAMPTTTLVPTPVATPTTTLVPTPVATPTPTLAPTPVATPTPTPAPTPSPVVQICVEDYVAEYSGGVHVLPEPMYRIHSLWQVGESFALLPFGREEERETMGDVRWYYREIDAAGENPQEPIVWQQGLPRMTDVGEKVFYIRAEKEGCRFGYCNLTNGLQGGEYAIVRMKITPAPVSVRLSVEQDAEYVYDGTEQSLGYTCKAVSIEAQTQAQQDAALAKLNGSATWKNGVSGRVQGAEAGDYSIGARKAELEEMLRMDMGGNFLLSVEWARDTVSIGKREIALVSASKAMVYDEQRMPLEADPTEFGCLPENGLVSGDYYSGNITVLASQNEAGIGENAFAAFEGAFAAQQDNYAISLQPGKLIVFPQAIAPSEDAPDWETVRAKYEGNFNVEEAVLAFEQGASFYNGMAVELSVGAQIAAEEDEAVQVTYNAESYADAVGIRFRDREGNPLPLEEGTDYSLRFYRDGAETDNLTDAGEIVVVIEGVGNYAGIAQRKLMILPRAVVARVDMVNKTAVLEDVSPALAASFDAGAVVYGAKGPEYFDPNLMVTFVAETAEEAWLHIESWTYDAQGANAHIASGYGTIPGVYAYYDSEGNAIDAPVDVGSYRVTATWTKWSPAQEVRLEAEFEILPRQVIVTAADVEMTYGDEVPTHLSWTAEGLVAGTEAEEAIRVAPALEKTADGTYSIGFPAQEGDALVNSAEQGNYAIEYRPGKVTILPRDIGLGEIVREGNGFAVRDDLGNLLVEGKDYILAQEEMDDGDLVVSVEGQGNYTGELTNAYAAIPLEILAVSFTDAAGAPLERINVSLSGKIGFSGTVETNAPVETADLRVFVNGTDAGAEVTAVSEERYAFAVEDFALAEKREQVDVQVVCENVEAEKVEIPLAWMALAMVWLGLAIACALLAVGSALLSCRLRKRIRREQFRLLDKVSRKSNRTIGGAE</sequence>
<dbReference type="AlphaFoldDB" id="A0A9D1P7B5"/>
<evidence type="ECO:0000313" key="5">
    <source>
        <dbReference type="EMBL" id="HIV27607.1"/>
    </source>
</evidence>
<keyword evidence="2" id="KW-0472">Membrane</keyword>
<evidence type="ECO:0000256" key="1">
    <source>
        <dbReference type="SAM" id="MobiDB-lite"/>
    </source>
</evidence>
<keyword evidence="2" id="KW-0812">Transmembrane</keyword>
<evidence type="ECO:0000256" key="2">
    <source>
        <dbReference type="SAM" id="Phobius"/>
    </source>
</evidence>
<evidence type="ECO:0000313" key="6">
    <source>
        <dbReference type="Proteomes" id="UP000886884"/>
    </source>
</evidence>
<dbReference type="Proteomes" id="UP000886884">
    <property type="component" value="Unassembled WGS sequence"/>
</dbReference>
<reference evidence="5" key="1">
    <citation type="submission" date="2020-10" db="EMBL/GenBank/DDBJ databases">
        <authorList>
            <person name="Gilroy R."/>
        </authorList>
    </citation>
    <scope>NUCLEOTIDE SEQUENCE</scope>
    <source>
        <strain evidence="5">CHK183-6373</strain>
    </source>
</reference>
<feature type="region of interest" description="Disordered" evidence="1">
    <location>
        <begin position="293"/>
        <end position="329"/>
    </location>
</feature>
<feature type="compositionally biased region" description="Pro residues" evidence="1">
    <location>
        <begin position="305"/>
        <end position="329"/>
    </location>
</feature>
<feature type="transmembrane region" description="Helical" evidence="2">
    <location>
        <begin position="1165"/>
        <end position="1191"/>
    </location>
</feature>
<name>A0A9D1P7B5_9FIRM</name>
<accession>A0A9D1P7B5</accession>
<feature type="compositionally biased region" description="Low complexity" evidence="1">
    <location>
        <begin position="293"/>
        <end position="304"/>
    </location>
</feature>
<feature type="domain" description="MBG" evidence="4">
    <location>
        <begin position="918"/>
        <end position="998"/>
    </location>
</feature>
<evidence type="ECO:0000259" key="4">
    <source>
        <dbReference type="Pfam" id="PF18676"/>
    </source>
</evidence>
<reference evidence="5" key="2">
    <citation type="journal article" date="2021" name="PeerJ">
        <title>Extensive microbial diversity within the chicken gut microbiome revealed by metagenomics and culture.</title>
        <authorList>
            <person name="Gilroy R."/>
            <person name="Ravi A."/>
            <person name="Getino M."/>
            <person name="Pursley I."/>
            <person name="Horton D.L."/>
            <person name="Alikhan N.F."/>
            <person name="Baker D."/>
            <person name="Gharbi K."/>
            <person name="Hall N."/>
            <person name="Watson M."/>
            <person name="Adriaenssens E.M."/>
            <person name="Foster-Nyarko E."/>
            <person name="Jarju S."/>
            <person name="Secka A."/>
            <person name="Antonio M."/>
            <person name="Oren A."/>
            <person name="Chaudhuri R.R."/>
            <person name="La Ragione R."/>
            <person name="Hildebrand F."/>
            <person name="Pallen M.J."/>
        </authorList>
    </citation>
    <scope>NUCLEOTIDE SEQUENCE</scope>
    <source>
        <strain evidence="5">CHK183-6373</strain>
    </source>
</reference>
<gene>
    <name evidence="5" type="ORF">IAA64_06530</name>
</gene>
<evidence type="ECO:0000256" key="3">
    <source>
        <dbReference type="SAM" id="SignalP"/>
    </source>
</evidence>
<organism evidence="5 6">
    <name type="scientific">Candidatus Ornithocaccomicrobium faecavium</name>
    <dbReference type="NCBI Taxonomy" id="2840890"/>
    <lineage>
        <taxon>Bacteria</taxon>
        <taxon>Bacillati</taxon>
        <taxon>Bacillota</taxon>
        <taxon>Clostridia</taxon>
        <taxon>Candidatus Ornithocaccomicrobium</taxon>
    </lineage>
</organism>